<proteinExistence type="predicted"/>
<keyword evidence="1" id="KW-0472">Membrane</keyword>
<organism evidence="2 3">
    <name type="scientific">Listeria fleischmannii 1991</name>
    <dbReference type="NCBI Taxonomy" id="1430899"/>
    <lineage>
        <taxon>Bacteria</taxon>
        <taxon>Bacillati</taxon>
        <taxon>Bacillota</taxon>
        <taxon>Bacilli</taxon>
        <taxon>Bacillales</taxon>
        <taxon>Listeriaceae</taxon>
        <taxon>Listeria</taxon>
    </lineage>
</organism>
<reference evidence="2 3" key="1">
    <citation type="journal article" date="2015" name="Genome Biol. Evol.">
        <title>Comparative Genomics of Listeria Sensu Lato: Genus-Wide Differences in Evolutionary Dynamics and the Progressive Gain of Complex, Potentially Pathogenicity-Related Traits through Lateral Gene Transfer.</title>
        <authorList>
            <person name="Chiara M."/>
            <person name="Caruso M."/>
            <person name="D'Erchia A.M."/>
            <person name="Manzari C."/>
            <person name="Fraccalvieri R."/>
            <person name="Goffredo E."/>
            <person name="Latorre L."/>
            <person name="Miccolupo A."/>
            <person name="Padalino I."/>
            <person name="Santagada G."/>
            <person name="Chiocco D."/>
            <person name="Pesole G."/>
            <person name="Horner D.S."/>
            <person name="Parisi A."/>
        </authorList>
    </citation>
    <scope>NUCLEOTIDE SEQUENCE [LARGE SCALE GENOMIC DNA]</scope>
    <source>
        <strain evidence="2 3">1991</strain>
    </source>
</reference>
<sequence length="222" mass="25715">MVGGITILKRIIYIGEVAGDAIYFDTKQKQPLKAKKSKLLSNQKSKNSSRYIIYILLTLFMLGSIFHLLGNINDFYGVYTVATLLRLCTIWFLEFVCLTFFTHRILYKNLKDVEPASKHELGQAIRSNNIWNIFSDKKVTTSKKIIAWIVTLAIAFASIGVIYVLYKTNEDGYLLGHAIGNEIFALLFYGFLLFILYYIIWENNLIRWLDIVGKYQKRKLDK</sequence>
<dbReference type="RefSeq" id="WP_007471761.1">
    <property type="nucleotide sequence ID" value="NZ_KQ130616.1"/>
</dbReference>
<comment type="caution">
    <text evidence="2">The sequence shown here is derived from an EMBL/GenBank/DDBJ whole genome shotgun (WGS) entry which is preliminary data.</text>
</comment>
<feature type="transmembrane region" description="Helical" evidence="1">
    <location>
        <begin position="51"/>
        <end position="70"/>
    </location>
</feature>
<keyword evidence="3" id="KW-1185">Reference proteome</keyword>
<evidence type="ECO:0000313" key="3">
    <source>
        <dbReference type="Proteomes" id="UP000052258"/>
    </source>
</evidence>
<feature type="transmembrane region" description="Helical" evidence="1">
    <location>
        <begin position="178"/>
        <end position="200"/>
    </location>
</feature>
<evidence type="ECO:0000256" key="1">
    <source>
        <dbReference type="SAM" id="Phobius"/>
    </source>
</evidence>
<evidence type="ECO:0000313" key="2">
    <source>
        <dbReference type="EMBL" id="KMT59124.1"/>
    </source>
</evidence>
<dbReference type="EMBL" id="AZHO01000021">
    <property type="protein sequence ID" value="KMT59124.1"/>
    <property type="molecule type" value="Genomic_DNA"/>
</dbReference>
<dbReference type="AlphaFoldDB" id="A0A0J8GDT6"/>
<feature type="transmembrane region" description="Helical" evidence="1">
    <location>
        <begin position="76"/>
        <end position="101"/>
    </location>
</feature>
<dbReference type="Proteomes" id="UP000052258">
    <property type="component" value="Unassembled WGS sequence"/>
</dbReference>
<keyword evidence="1" id="KW-1133">Transmembrane helix</keyword>
<name>A0A0J8GDT6_9LIST</name>
<protein>
    <submittedName>
        <fullName evidence="2">Uncharacterized protein</fullName>
    </submittedName>
</protein>
<accession>A0A0J8GDT6</accession>
<keyword evidence="1" id="KW-0812">Transmembrane</keyword>
<feature type="transmembrane region" description="Helical" evidence="1">
    <location>
        <begin position="145"/>
        <end position="166"/>
    </location>
</feature>
<gene>
    <name evidence="2" type="ORF">X560_1665</name>
</gene>
<dbReference type="OrthoDB" id="2215231at2"/>
<dbReference type="PATRIC" id="fig|1430899.3.peg.1701"/>